<dbReference type="EMBL" id="JARKHS020031692">
    <property type="protein sequence ID" value="KAK8760956.1"/>
    <property type="molecule type" value="Genomic_DNA"/>
</dbReference>
<accession>A0AAQ4DER6</accession>
<gene>
    <name evidence="1" type="ORF">V5799_027777</name>
</gene>
<evidence type="ECO:0000313" key="2">
    <source>
        <dbReference type="Proteomes" id="UP001321473"/>
    </source>
</evidence>
<dbReference type="PANTHER" id="PTHR10751">
    <property type="entry name" value="GUANYLATE BINDING PROTEIN"/>
    <property type="match status" value="1"/>
</dbReference>
<dbReference type="InterPro" id="IPR036543">
    <property type="entry name" value="Guanylate-bd_C_sf"/>
</dbReference>
<dbReference type="AlphaFoldDB" id="A0AAQ4DER6"/>
<evidence type="ECO:0000313" key="1">
    <source>
        <dbReference type="EMBL" id="KAK8760956.1"/>
    </source>
</evidence>
<sequence>MLIEAAVAQVETENSFDGCLMDIDDKFKQKVKELVPWLLAPENLVVKQINGQKVTCQEFLNYFRIYARTFQAGTLPPPESLLQVSYPSLF</sequence>
<dbReference type="GO" id="GO:0003924">
    <property type="term" value="F:GTPase activity"/>
    <property type="evidence" value="ECO:0007669"/>
    <property type="project" value="InterPro"/>
</dbReference>
<dbReference type="Proteomes" id="UP001321473">
    <property type="component" value="Unassembled WGS sequence"/>
</dbReference>
<reference evidence="1 2" key="1">
    <citation type="journal article" date="2023" name="Arcadia Sci">
        <title>De novo assembly of a long-read Amblyomma americanum tick genome.</title>
        <authorList>
            <person name="Chou S."/>
            <person name="Poskanzer K.E."/>
            <person name="Rollins M."/>
            <person name="Thuy-Boun P.S."/>
        </authorList>
    </citation>
    <scope>NUCLEOTIDE SEQUENCE [LARGE SCALE GENOMIC DNA]</scope>
    <source>
        <strain evidence="1">F_SG_1</strain>
        <tissue evidence="1">Salivary glands</tissue>
    </source>
</reference>
<proteinExistence type="predicted"/>
<comment type="caution">
    <text evidence="1">The sequence shown here is derived from an EMBL/GenBank/DDBJ whole genome shotgun (WGS) entry which is preliminary data.</text>
</comment>
<organism evidence="1 2">
    <name type="scientific">Amblyomma americanum</name>
    <name type="common">Lone star tick</name>
    <dbReference type="NCBI Taxonomy" id="6943"/>
    <lineage>
        <taxon>Eukaryota</taxon>
        <taxon>Metazoa</taxon>
        <taxon>Ecdysozoa</taxon>
        <taxon>Arthropoda</taxon>
        <taxon>Chelicerata</taxon>
        <taxon>Arachnida</taxon>
        <taxon>Acari</taxon>
        <taxon>Parasitiformes</taxon>
        <taxon>Ixodida</taxon>
        <taxon>Ixodoidea</taxon>
        <taxon>Ixodidae</taxon>
        <taxon>Amblyomminae</taxon>
        <taxon>Amblyomma</taxon>
    </lineage>
</organism>
<keyword evidence="2" id="KW-1185">Reference proteome</keyword>
<dbReference type="SUPFAM" id="SSF48340">
    <property type="entry name" value="Interferon-induced guanylate-binding protein 1 (GBP1), C-terminal domain"/>
    <property type="match status" value="1"/>
</dbReference>
<dbReference type="GO" id="GO:0005525">
    <property type="term" value="F:GTP binding"/>
    <property type="evidence" value="ECO:0007669"/>
    <property type="project" value="InterPro"/>
</dbReference>
<dbReference type="Gene3D" id="3.40.50.300">
    <property type="entry name" value="P-loop containing nucleotide triphosphate hydrolases"/>
    <property type="match status" value="1"/>
</dbReference>
<dbReference type="InterPro" id="IPR027417">
    <property type="entry name" value="P-loop_NTPase"/>
</dbReference>
<name>A0AAQ4DER6_AMBAM</name>
<protein>
    <submittedName>
        <fullName evidence="1">Uncharacterized protein</fullName>
    </submittedName>
</protein>